<dbReference type="Proteomes" id="UP001209878">
    <property type="component" value="Unassembled WGS sequence"/>
</dbReference>
<comment type="caution">
    <text evidence="3">The sequence shown here is derived from an EMBL/GenBank/DDBJ whole genome shotgun (WGS) entry which is preliminary data.</text>
</comment>
<feature type="compositionally biased region" description="Low complexity" evidence="1">
    <location>
        <begin position="629"/>
        <end position="640"/>
    </location>
</feature>
<dbReference type="SMART" id="SM00513">
    <property type="entry name" value="SAP"/>
    <property type="match status" value="1"/>
</dbReference>
<feature type="compositionally biased region" description="Basic residues" evidence="1">
    <location>
        <begin position="395"/>
        <end position="408"/>
    </location>
</feature>
<feature type="region of interest" description="Disordered" evidence="1">
    <location>
        <begin position="447"/>
        <end position="472"/>
    </location>
</feature>
<feature type="compositionally biased region" description="Basic and acidic residues" evidence="1">
    <location>
        <begin position="678"/>
        <end position="711"/>
    </location>
</feature>
<feature type="compositionally biased region" description="Basic and acidic residues" evidence="1">
    <location>
        <begin position="641"/>
        <end position="670"/>
    </location>
</feature>
<feature type="compositionally biased region" description="Basic and acidic residues" evidence="1">
    <location>
        <begin position="352"/>
        <end position="372"/>
    </location>
</feature>
<feature type="compositionally biased region" description="Basic and acidic residues" evidence="1">
    <location>
        <begin position="156"/>
        <end position="203"/>
    </location>
</feature>
<evidence type="ECO:0000313" key="4">
    <source>
        <dbReference type="Proteomes" id="UP001209878"/>
    </source>
</evidence>
<feature type="domain" description="SAP" evidence="2">
    <location>
        <begin position="9"/>
        <end position="43"/>
    </location>
</feature>
<dbReference type="Pfam" id="PF02037">
    <property type="entry name" value="SAP"/>
    <property type="match status" value="1"/>
</dbReference>
<dbReference type="GO" id="GO:0071011">
    <property type="term" value="C:precatalytic spliceosome"/>
    <property type="evidence" value="ECO:0007669"/>
    <property type="project" value="TreeGrafter"/>
</dbReference>
<feature type="compositionally biased region" description="Low complexity" evidence="1">
    <location>
        <begin position="230"/>
        <end position="244"/>
    </location>
</feature>
<feature type="compositionally biased region" description="Low complexity" evidence="1">
    <location>
        <begin position="409"/>
        <end position="418"/>
    </location>
</feature>
<feature type="compositionally biased region" description="Basic and acidic residues" evidence="1">
    <location>
        <begin position="103"/>
        <end position="129"/>
    </location>
</feature>
<dbReference type="PANTHER" id="PTHR46589">
    <property type="entry name" value="APOPTOTIC CHROMATIN CONDENSATION INDUCER IN THE NUCLEUS"/>
    <property type="match status" value="1"/>
</dbReference>
<dbReference type="SUPFAM" id="SSF54928">
    <property type="entry name" value="RNA-binding domain, RBD"/>
    <property type="match status" value="1"/>
</dbReference>
<evidence type="ECO:0000313" key="3">
    <source>
        <dbReference type="EMBL" id="KAK2187642.1"/>
    </source>
</evidence>
<dbReference type="SUPFAM" id="SSF68906">
    <property type="entry name" value="SAP domain"/>
    <property type="match status" value="1"/>
</dbReference>
<gene>
    <name evidence="3" type="ORF">NP493_159g04058</name>
</gene>
<feature type="compositionally biased region" description="Acidic residues" evidence="1">
    <location>
        <begin position="341"/>
        <end position="351"/>
    </location>
</feature>
<dbReference type="InterPro" id="IPR003034">
    <property type="entry name" value="SAP_dom"/>
</dbReference>
<protein>
    <recommendedName>
        <fullName evidence="2">SAP domain-containing protein</fullName>
    </recommendedName>
</protein>
<dbReference type="InterPro" id="IPR034257">
    <property type="entry name" value="Acinus_RRM"/>
</dbReference>
<name>A0AAD9P3U9_RIDPI</name>
<dbReference type="InterPro" id="IPR035979">
    <property type="entry name" value="RBD_domain_sf"/>
</dbReference>
<feature type="region of interest" description="Disordered" evidence="1">
    <location>
        <begin position="97"/>
        <end position="425"/>
    </location>
</feature>
<dbReference type="PROSITE" id="PS50800">
    <property type="entry name" value="SAP"/>
    <property type="match status" value="1"/>
</dbReference>
<dbReference type="GO" id="GO:0061574">
    <property type="term" value="C:ASAP complex"/>
    <property type="evidence" value="ECO:0007669"/>
    <property type="project" value="TreeGrafter"/>
</dbReference>
<sequence length="784" mass="87530">MAEIGGRSIRELRVVDLKKELEARSLSKTGSKKDLVERLKNYLAEQEKLAEISSDANVPDERGDGEKNEAKNNKHGNCNSRMYVCVGVDAPKALQEDLGDGEVAAKRHVMEERQDGNTDTKDDTPRKDTPIISEDGSPPVKKQRKESTSSSSTEIDEQRSRSSSREKQQRSRSSSKEQMDRSRSSPREQQQHRSRSSSREQQQHRSRSSSPEVLPSDTKAHVKATAVRARSSSSSSTHSSSGESSRSHSESGEQSHSRSSSPSPPRLKNQSKLRSRSQSESSQSRTGEPTTKPVCPETTESVSPPKESVMKADDSYYTAPEDESINKDDQSIVVEKKIEDQSEGMEVDDGDVENKAEVKRDSAEAEREKTGATEDDSSAKTQNNCNKENEVKRDKPARKRRWGSRRNSSKSSSSINISTDSLKTLIPDINTNVLKSESVLDLNIHAASDDLTEDDKPEVTQEDVQDEEESTDVKIKRTVLQVVDTGELRGASEVGEMGKMEEMGKTGCGSDLRLVSAPVAARRVSKTPRPSATGVFIDEPEAARRSPSPARNPVNKVIHLRNLVRPYTILQLQELLRRSGTLVDGGFWIDKYETEEQATAARQALHGSRWPSSNPKILRLSFYRTGKVAGAPGPPAAVGAARRDSHKEAAPVRRHESEEGTRKVKLKEAAKATTPTAKKAEPVREWDRDKARQSREHSRDRETSKRADRQRKSLSSGRTRSRESTRKDEKQQDPSQDRRSKHDKKERKDQEEVPAKLLDDLFRKTKATPCIYWLPLTDELVSEQ</sequence>
<dbReference type="InterPro" id="IPR052793">
    <property type="entry name" value="EJC-associated_protein"/>
</dbReference>
<dbReference type="Gene3D" id="1.10.720.30">
    <property type="entry name" value="SAP domain"/>
    <property type="match status" value="1"/>
</dbReference>
<organism evidence="3 4">
    <name type="scientific">Ridgeia piscesae</name>
    <name type="common">Tubeworm</name>
    <dbReference type="NCBI Taxonomy" id="27915"/>
    <lineage>
        <taxon>Eukaryota</taxon>
        <taxon>Metazoa</taxon>
        <taxon>Spiralia</taxon>
        <taxon>Lophotrochozoa</taxon>
        <taxon>Annelida</taxon>
        <taxon>Polychaeta</taxon>
        <taxon>Sedentaria</taxon>
        <taxon>Canalipalpata</taxon>
        <taxon>Sabellida</taxon>
        <taxon>Siboglinidae</taxon>
        <taxon>Ridgeia</taxon>
    </lineage>
</organism>
<feature type="compositionally biased region" description="Basic and acidic residues" evidence="1">
    <location>
        <begin position="324"/>
        <end position="340"/>
    </location>
</feature>
<proteinExistence type="predicted"/>
<dbReference type="PANTHER" id="PTHR46589:SF1">
    <property type="entry name" value="APOPTOTIC CHROMATIN CONDENSATION INDUCER IN THE NUCLEUS"/>
    <property type="match status" value="1"/>
</dbReference>
<feature type="compositionally biased region" description="Basic and acidic residues" evidence="1">
    <location>
        <begin position="746"/>
        <end position="761"/>
    </location>
</feature>
<dbReference type="InterPro" id="IPR036361">
    <property type="entry name" value="SAP_dom_sf"/>
</dbReference>
<dbReference type="CDD" id="cd12432">
    <property type="entry name" value="RRM_ACINU"/>
    <property type="match status" value="1"/>
</dbReference>
<dbReference type="AlphaFoldDB" id="A0AAD9P3U9"/>
<accession>A0AAD9P3U9</accession>
<feature type="region of interest" description="Disordered" evidence="1">
    <location>
        <begin position="47"/>
        <end position="79"/>
    </location>
</feature>
<feature type="compositionally biased region" description="Basic and acidic residues" evidence="1">
    <location>
        <begin position="720"/>
        <end position="740"/>
    </location>
</feature>
<dbReference type="GO" id="GO:0003723">
    <property type="term" value="F:RNA binding"/>
    <property type="evidence" value="ECO:0007669"/>
    <property type="project" value="TreeGrafter"/>
</dbReference>
<dbReference type="InterPro" id="IPR032552">
    <property type="entry name" value="RSB_motif"/>
</dbReference>
<dbReference type="GO" id="GO:0008380">
    <property type="term" value="P:RNA splicing"/>
    <property type="evidence" value="ECO:0007669"/>
    <property type="project" value="TreeGrafter"/>
</dbReference>
<feature type="compositionally biased region" description="Acidic residues" evidence="1">
    <location>
        <begin position="450"/>
        <end position="470"/>
    </location>
</feature>
<feature type="compositionally biased region" description="Low complexity" evidence="1">
    <location>
        <begin position="276"/>
        <end position="285"/>
    </location>
</feature>
<keyword evidence="4" id="KW-1185">Reference proteome</keyword>
<evidence type="ECO:0000259" key="2">
    <source>
        <dbReference type="PROSITE" id="PS50800"/>
    </source>
</evidence>
<reference evidence="3" key="1">
    <citation type="journal article" date="2023" name="Mol. Biol. Evol.">
        <title>Third-Generation Sequencing Reveals the Adaptive Role of the Epigenome in Three Deep-Sea Polychaetes.</title>
        <authorList>
            <person name="Perez M."/>
            <person name="Aroh O."/>
            <person name="Sun Y."/>
            <person name="Lan Y."/>
            <person name="Juniper S.K."/>
            <person name="Young C.R."/>
            <person name="Angers B."/>
            <person name="Qian P.Y."/>
        </authorList>
    </citation>
    <scope>NUCLEOTIDE SEQUENCE</scope>
    <source>
        <strain evidence="3">R07B-5</strain>
    </source>
</reference>
<feature type="region of interest" description="Disordered" evidence="1">
    <location>
        <begin position="629"/>
        <end position="761"/>
    </location>
</feature>
<feature type="compositionally biased region" description="Basic and acidic residues" evidence="1">
    <location>
        <begin position="245"/>
        <end position="256"/>
    </location>
</feature>
<evidence type="ECO:0000256" key="1">
    <source>
        <dbReference type="SAM" id="MobiDB-lite"/>
    </source>
</evidence>
<dbReference type="EMBL" id="JAODUO010000159">
    <property type="protein sequence ID" value="KAK2187642.1"/>
    <property type="molecule type" value="Genomic_DNA"/>
</dbReference>
<feature type="compositionally biased region" description="Basic and acidic residues" evidence="1">
    <location>
        <begin position="59"/>
        <end position="72"/>
    </location>
</feature>
<dbReference type="Pfam" id="PF16294">
    <property type="entry name" value="RSB_motif"/>
    <property type="match status" value="1"/>
</dbReference>